<protein>
    <submittedName>
        <fullName evidence="6">Glycosyl Hydrolase Family 88</fullName>
    </submittedName>
</protein>
<dbReference type="PANTHER" id="PTHR36845:SF1">
    <property type="entry name" value="HYDROLASE, PUTATIVE (AFU_ORTHOLOGUE AFUA_7G05090)-RELATED"/>
    <property type="match status" value="1"/>
</dbReference>
<evidence type="ECO:0000256" key="1">
    <source>
        <dbReference type="ARBA" id="ARBA00022801"/>
    </source>
</evidence>
<feature type="active site" description="Nucleophile" evidence="3">
    <location>
        <position position="114"/>
    </location>
</feature>
<evidence type="ECO:0000256" key="3">
    <source>
        <dbReference type="PIRSR" id="PIRSR610905-1"/>
    </source>
</evidence>
<evidence type="ECO:0000313" key="7">
    <source>
        <dbReference type="Proteomes" id="UP000192678"/>
    </source>
</evidence>
<dbReference type="SUPFAM" id="SSF48208">
    <property type="entry name" value="Six-hairpin glycosidases"/>
    <property type="match status" value="1"/>
</dbReference>
<dbReference type="Gene3D" id="1.50.10.10">
    <property type="match status" value="1"/>
</dbReference>
<evidence type="ECO:0000256" key="4">
    <source>
        <dbReference type="PIRSR" id="PIRSR610905-2"/>
    </source>
</evidence>
<dbReference type="Pfam" id="PF07470">
    <property type="entry name" value="Glyco_hydro_88"/>
    <property type="match status" value="1"/>
</dbReference>
<dbReference type="Proteomes" id="UP000192678">
    <property type="component" value="Unassembled WGS sequence"/>
</dbReference>
<dbReference type="GO" id="GO:0052757">
    <property type="term" value="F:chondroitin hydrolase activity"/>
    <property type="evidence" value="ECO:0007669"/>
    <property type="project" value="TreeGrafter"/>
</dbReference>
<dbReference type="InterPro" id="IPR052369">
    <property type="entry name" value="UG_Glycosaminoglycan_Hydrolase"/>
</dbReference>
<evidence type="ECO:0000313" key="6">
    <source>
        <dbReference type="EMBL" id="SMC57037.1"/>
    </source>
</evidence>
<dbReference type="RefSeq" id="WP_084286899.1">
    <property type="nucleotide sequence ID" value="NZ_FWYB01000001.1"/>
</dbReference>
<dbReference type="GO" id="GO:0000272">
    <property type="term" value="P:polysaccharide catabolic process"/>
    <property type="evidence" value="ECO:0007669"/>
    <property type="project" value="TreeGrafter"/>
</dbReference>
<dbReference type="InterPro" id="IPR008928">
    <property type="entry name" value="6-hairpin_glycosidase_sf"/>
</dbReference>
<dbReference type="InterPro" id="IPR010905">
    <property type="entry name" value="Glyco_hydro_88"/>
</dbReference>
<evidence type="ECO:0000256" key="5">
    <source>
        <dbReference type="SAM" id="SignalP"/>
    </source>
</evidence>
<feature type="signal peptide" evidence="5">
    <location>
        <begin position="1"/>
        <end position="23"/>
    </location>
</feature>
<evidence type="ECO:0000256" key="2">
    <source>
        <dbReference type="ARBA" id="ARBA00038358"/>
    </source>
</evidence>
<reference evidence="6 7" key="1">
    <citation type="submission" date="2017-04" db="EMBL/GenBank/DDBJ databases">
        <authorList>
            <person name="Afonso C.L."/>
            <person name="Miller P.J."/>
            <person name="Scott M.A."/>
            <person name="Spackman E."/>
            <person name="Goraichik I."/>
            <person name="Dimitrov K.M."/>
            <person name="Suarez D.L."/>
            <person name="Swayne D.E."/>
        </authorList>
    </citation>
    <scope>NUCLEOTIDE SEQUENCE [LARGE SCALE GENOMIC DNA]</scope>
    <source>
        <strain evidence="6 7">DSM 19625</strain>
    </source>
</reference>
<dbReference type="InterPro" id="IPR012341">
    <property type="entry name" value="6hp_glycosidase-like_sf"/>
</dbReference>
<feature type="active site" description="Proton donor" evidence="3">
    <location>
        <position position="174"/>
    </location>
</feature>
<dbReference type="STRING" id="475255.SAMN04488101_101315"/>
<dbReference type="EMBL" id="FWYB01000001">
    <property type="protein sequence ID" value="SMC57037.1"/>
    <property type="molecule type" value="Genomic_DNA"/>
</dbReference>
<feature type="binding site" evidence="4">
    <location>
        <position position="174"/>
    </location>
    <ligand>
        <name>substrate</name>
    </ligand>
</feature>
<feature type="binding site" evidence="4">
    <location>
        <position position="249"/>
    </location>
    <ligand>
        <name>substrate</name>
    </ligand>
</feature>
<keyword evidence="5" id="KW-0732">Signal</keyword>
<feature type="chain" id="PRO_5012438822" evidence="5">
    <location>
        <begin position="24"/>
        <end position="394"/>
    </location>
</feature>
<proteinExistence type="inferred from homology"/>
<dbReference type="OrthoDB" id="428577at2"/>
<feature type="binding site" evidence="4">
    <location>
        <position position="114"/>
    </location>
    <ligand>
        <name>substrate</name>
    </ligand>
</feature>
<keyword evidence="1 6" id="KW-0378">Hydrolase</keyword>
<feature type="binding site" evidence="4">
    <location>
        <position position="363"/>
    </location>
    <ligand>
        <name>substrate</name>
    </ligand>
</feature>
<feature type="binding site" evidence="4">
    <location>
        <position position="245"/>
    </location>
    <ligand>
        <name>substrate</name>
    </ligand>
</feature>
<sequence>MRPLKSLFYTCVLFLGLCLSARAQNKIDVKNEFELAAMHYELMLKAHQDVQKSPFSVHPDGTLKDMPSSWWCSGFFPGSLWYLYQFTKDDKWKKAAEVWTGALTKEQFNVSTHDLGFMLYCSFGNGYRLTENELYKKTLLQGASSLSSRFNPKTGLIKSWDSFETIYKYPVIIDNMMNLEYLFWAAKVSRNKTFFDIAISHADKTLKNHFRTDHSCYHVVCYDSTGKVLARKNHQGYNDASAWSRGQAWALYGYTVMYRETRNKQYLEKAEKIADYYLHHPNLPTDKIPYWDFNAPNIPSEEKDASAAAVVASALLELQQYSKKNREVYIQSAEAMLVSLSLPPYKAEPGSNNNFILKHSMGSKTLGKEVDQPLIYADYYYLEALLRYQGLASK</sequence>
<gene>
    <name evidence="6" type="ORF">SAMN04488101_101315</name>
</gene>
<name>A0A1W2A8P9_9SPHI</name>
<organism evidence="6 7">
    <name type="scientific">Pedobacter nyackensis</name>
    <dbReference type="NCBI Taxonomy" id="475255"/>
    <lineage>
        <taxon>Bacteria</taxon>
        <taxon>Pseudomonadati</taxon>
        <taxon>Bacteroidota</taxon>
        <taxon>Sphingobacteriia</taxon>
        <taxon>Sphingobacteriales</taxon>
        <taxon>Sphingobacteriaceae</taxon>
        <taxon>Pedobacter</taxon>
    </lineage>
</organism>
<keyword evidence="7" id="KW-1185">Reference proteome</keyword>
<comment type="similarity">
    <text evidence="2">Belongs to the glycosyl hydrolase 88 family.</text>
</comment>
<dbReference type="AlphaFoldDB" id="A0A1W2A8P9"/>
<dbReference type="PANTHER" id="PTHR36845">
    <property type="entry name" value="HYDROLASE, PUTATIVE (AFU_ORTHOLOGUE AFUA_7G05090)-RELATED"/>
    <property type="match status" value="1"/>
</dbReference>
<accession>A0A1W2A8P9</accession>